<evidence type="ECO:0000313" key="2">
    <source>
        <dbReference type="Proteomes" id="UP000184476"/>
    </source>
</evidence>
<dbReference type="CDD" id="cd10548">
    <property type="entry name" value="cupin_CDO"/>
    <property type="match status" value="1"/>
</dbReference>
<dbReference type="InterPro" id="IPR014710">
    <property type="entry name" value="RmlC-like_jellyroll"/>
</dbReference>
<dbReference type="Proteomes" id="UP000184476">
    <property type="component" value="Unassembled WGS sequence"/>
</dbReference>
<proteinExistence type="predicted"/>
<dbReference type="SUPFAM" id="SSF51182">
    <property type="entry name" value="RmlC-like cupins"/>
    <property type="match status" value="1"/>
</dbReference>
<evidence type="ECO:0000313" key="1">
    <source>
        <dbReference type="EMBL" id="SHE77750.1"/>
    </source>
</evidence>
<dbReference type="GO" id="GO:0051213">
    <property type="term" value="F:dioxygenase activity"/>
    <property type="evidence" value="ECO:0007669"/>
    <property type="project" value="UniProtKB-KW"/>
</dbReference>
<reference evidence="1 2" key="1">
    <citation type="submission" date="2016-11" db="EMBL/GenBank/DDBJ databases">
        <authorList>
            <person name="Jaros S."/>
            <person name="Januszkiewicz K."/>
            <person name="Wedrychowicz H."/>
        </authorList>
    </citation>
    <scope>NUCLEOTIDE SEQUENCE [LARGE SCALE GENOMIC DNA]</scope>
    <source>
        <strain evidence="1 2">DSM 44666</strain>
    </source>
</reference>
<dbReference type="RefSeq" id="WP_073154200.1">
    <property type="nucleotide sequence ID" value="NZ_FQVL01000003.1"/>
</dbReference>
<sequence>MDFIHLFRSFLKEQIEYDENSIISMMKEFNICFQYLTSVVPSPQPPLEYGRYRIAKTEILEAILTNYPPHVETPIHDHGRSIGFTYVVQGCLLNRFYQFQADSKLIIDHVEEVHTGEFIFHKKGMIHATYNPVEENLITLNVYAPPQQDTKIYSI</sequence>
<dbReference type="EMBL" id="FQVL01000003">
    <property type="protein sequence ID" value="SHE77750.1"/>
    <property type="molecule type" value="Genomic_DNA"/>
</dbReference>
<dbReference type="AlphaFoldDB" id="A0A1M4W9B8"/>
<dbReference type="Gene3D" id="2.60.120.10">
    <property type="entry name" value="Jelly Rolls"/>
    <property type="match status" value="1"/>
</dbReference>
<organism evidence="1 2">
    <name type="scientific">Seinonella peptonophila</name>
    <dbReference type="NCBI Taxonomy" id="112248"/>
    <lineage>
        <taxon>Bacteria</taxon>
        <taxon>Bacillati</taxon>
        <taxon>Bacillota</taxon>
        <taxon>Bacilli</taxon>
        <taxon>Bacillales</taxon>
        <taxon>Thermoactinomycetaceae</taxon>
        <taxon>Seinonella</taxon>
    </lineage>
</organism>
<keyword evidence="2" id="KW-1185">Reference proteome</keyword>
<dbReference type="STRING" id="112248.SAMN05444392_103104"/>
<accession>A0A1M4W9B8</accession>
<dbReference type="InterPro" id="IPR011051">
    <property type="entry name" value="RmlC_Cupin_sf"/>
</dbReference>
<gene>
    <name evidence="1" type="ORF">SAMN05444392_103104</name>
</gene>
<protein>
    <submittedName>
        <fullName evidence="1">Cysteine dioxygenase type I</fullName>
    </submittedName>
</protein>
<name>A0A1M4W9B8_9BACL</name>
<keyword evidence="1" id="KW-0560">Oxidoreductase</keyword>
<keyword evidence="1" id="KW-0223">Dioxygenase</keyword>